<evidence type="ECO:0008006" key="3">
    <source>
        <dbReference type="Google" id="ProtNLM"/>
    </source>
</evidence>
<dbReference type="PROSITE" id="PS51257">
    <property type="entry name" value="PROKAR_LIPOPROTEIN"/>
    <property type="match status" value="1"/>
</dbReference>
<evidence type="ECO:0000313" key="2">
    <source>
        <dbReference type="Proteomes" id="UP000237968"/>
    </source>
</evidence>
<accession>A0A2S9XKJ6</accession>
<dbReference type="AlphaFoldDB" id="A0A2S9XKJ6"/>
<dbReference type="RefSeq" id="WP_106393585.1">
    <property type="nucleotide sequence ID" value="NZ_PVNK01000186.1"/>
</dbReference>
<dbReference type="OrthoDB" id="9851498at2"/>
<dbReference type="Proteomes" id="UP000237968">
    <property type="component" value="Unassembled WGS sequence"/>
</dbReference>
<protein>
    <recommendedName>
        <fullName evidence="3">Lipoprotein</fullName>
    </recommendedName>
</protein>
<reference evidence="1 2" key="1">
    <citation type="submission" date="2018-03" db="EMBL/GenBank/DDBJ databases">
        <title>Draft Genome Sequences of the Obligatory Marine Myxobacteria Enhygromyxa salina SWB005.</title>
        <authorList>
            <person name="Poehlein A."/>
            <person name="Moghaddam J.A."/>
            <person name="Harms H."/>
            <person name="Alanjari M."/>
            <person name="Koenig G.M."/>
            <person name="Daniel R."/>
            <person name="Schaeberle T.F."/>
        </authorList>
    </citation>
    <scope>NUCLEOTIDE SEQUENCE [LARGE SCALE GENOMIC DNA]</scope>
    <source>
        <strain evidence="1 2">SWB005</strain>
    </source>
</reference>
<gene>
    <name evidence="1" type="ORF">ENSA5_43030</name>
</gene>
<comment type="caution">
    <text evidence="1">The sequence shown here is derived from an EMBL/GenBank/DDBJ whole genome shotgun (WGS) entry which is preliminary data.</text>
</comment>
<dbReference type="EMBL" id="PVNK01000186">
    <property type="protein sequence ID" value="PRP93404.1"/>
    <property type="molecule type" value="Genomic_DNA"/>
</dbReference>
<name>A0A2S9XKJ6_9BACT</name>
<sequence length="212" mass="22610">MRARFVWVLPAAMLGLMACKPKPPKVPDDEPKATGASGYGDAAYSTGIAPIQVCEHLAAMVAAEAGIPDPQIDPSMMAECERELSIEAATRGTSNWNEVAGCVLEAQTEADINYCDRTYPLPGSGSAASPAPSGDDSRERRVCEHMFEIVMIEATAELGEAPQITASERRQLSDECVATLVQEERPNRDAASYDQLLSCIGAANSGAEMERC</sequence>
<keyword evidence="2" id="KW-1185">Reference proteome</keyword>
<proteinExistence type="predicted"/>
<organism evidence="1 2">
    <name type="scientific">Enhygromyxa salina</name>
    <dbReference type="NCBI Taxonomy" id="215803"/>
    <lineage>
        <taxon>Bacteria</taxon>
        <taxon>Pseudomonadati</taxon>
        <taxon>Myxococcota</taxon>
        <taxon>Polyangia</taxon>
        <taxon>Nannocystales</taxon>
        <taxon>Nannocystaceae</taxon>
        <taxon>Enhygromyxa</taxon>
    </lineage>
</organism>
<evidence type="ECO:0000313" key="1">
    <source>
        <dbReference type="EMBL" id="PRP93404.1"/>
    </source>
</evidence>